<proteinExistence type="predicted"/>
<evidence type="ECO:0000313" key="1">
    <source>
        <dbReference type="EMBL" id="CAG6789309.1"/>
    </source>
</evidence>
<name>A0A8D9BU78_9HEMI</name>
<dbReference type="EMBL" id="HBUF01664408">
    <property type="protein sequence ID" value="CAG6789308.1"/>
    <property type="molecule type" value="Transcribed_RNA"/>
</dbReference>
<accession>A0A8D9BU78</accession>
<protein>
    <submittedName>
        <fullName evidence="1">Uncharacterized protein</fullName>
    </submittedName>
</protein>
<dbReference type="AlphaFoldDB" id="A0A8D9BU78"/>
<dbReference type="EMBL" id="HBUF01664409">
    <property type="protein sequence ID" value="CAG6789309.1"/>
    <property type="molecule type" value="Transcribed_RNA"/>
</dbReference>
<organism evidence="1">
    <name type="scientific">Cacopsylla melanoneura</name>
    <dbReference type="NCBI Taxonomy" id="428564"/>
    <lineage>
        <taxon>Eukaryota</taxon>
        <taxon>Metazoa</taxon>
        <taxon>Ecdysozoa</taxon>
        <taxon>Arthropoda</taxon>
        <taxon>Hexapoda</taxon>
        <taxon>Insecta</taxon>
        <taxon>Pterygota</taxon>
        <taxon>Neoptera</taxon>
        <taxon>Paraneoptera</taxon>
        <taxon>Hemiptera</taxon>
        <taxon>Sternorrhyncha</taxon>
        <taxon>Psylloidea</taxon>
        <taxon>Psyllidae</taxon>
        <taxon>Psyllinae</taxon>
        <taxon>Cacopsylla</taxon>
    </lineage>
</organism>
<sequence length="124" mass="14030">MYILYYNIQTPGKQLSALYAVIMPHRYSLIVSNRPLLMLELLTFLYGKYTKGGVCKCSYLIHLTPSSGSRYARKSQRAANSPDLKSLRSKISRTHFGLGQSTATTLYKSMAWYTNTPRPLVSNV</sequence>
<reference evidence="1" key="1">
    <citation type="submission" date="2021-05" db="EMBL/GenBank/DDBJ databases">
        <authorList>
            <person name="Alioto T."/>
            <person name="Alioto T."/>
            <person name="Gomez Garrido J."/>
        </authorList>
    </citation>
    <scope>NUCLEOTIDE SEQUENCE</scope>
</reference>